<dbReference type="HOGENOM" id="CLU_108953_0_0_7"/>
<dbReference type="GO" id="GO:0005829">
    <property type="term" value="C:cytosol"/>
    <property type="evidence" value="ECO:0007669"/>
    <property type="project" value="TreeGrafter"/>
</dbReference>
<dbReference type="SUPFAM" id="SSF74982">
    <property type="entry name" value="Small protein B (SmpB)"/>
    <property type="match status" value="1"/>
</dbReference>
<dbReference type="STRING" id="880072.Desac_0753"/>
<dbReference type="GO" id="GO:0070929">
    <property type="term" value="P:trans-translation"/>
    <property type="evidence" value="ECO:0007669"/>
    <property type="project" value="UniProtKB-UniRule"/>
</dbReference>
<evidence type="ECO:0000256" key="3">
    <source>
        <dbReference type="HAMAP-Rule" id="MF_00023"/>
    </source>
</evidence>
<dbReference type="CDD" id="cd09294">
    <property type="entry name" value="SmpB"/>
    <property type="match status" value="1"/>
</dbReference>
<dbReference type="InterPro" id="IPR023620">
    <property type="entry name" value="SmpB"/>
</dbReference>
<dbReference type="HAMAP" id="MF_00023">
    <property type="entry name" value="SmpB"/>
    <property type="match status" value="1"/>
</dbReference>
<organism evidence="5 6">
    <name type="scientific">Desulfobacca acetoxidans (strain ATCC 700848 / DSM 11109 / ASRB2)</name>
    <dbReference type="NCBI Taxonomy" id="880072"/>
    <lineage>
        <taxon>Bacteria</taxon>
        <taxon>Pseudomonadati</taxon>
        <taxon>Thermodesulfobacteriota</taxon>
        <taxon>Desulfobaccia</taxon>
        <taxon>Desulfobaccales</taxon>
        <taxon>Desulfobaccaceae</taxon>
        <taxon>Desulfobacca</taxon>
    </lineage>
</organism>
<reference evidence="6" key="2">
    <citation type="submission" date="2011-03" db="EMBL/GenBank/DDBJ databases">
        <title>The complete genome of Desulfobacca acetoxidans DSM 11109.</title>
        <authorList>
            <consortium name="US DOE Joint Genome Institute (JGI-PGF)"/>
            <person name="Lucas S."/>
            <person name="Copeland A."/>
            <person name="Lapidus A."/>
            <person name="Bruce D."/>
            <person name="Goodwin L."/>
            <person name="Pitluck S."/>
            <person name="Peters L."/>
            <person name="Kyrpides N."/>
            <person name="Mavromatis K."/>
            <person name="Ivanova N."/>
            <person name="Ovchinnikova G."/>
            <person name="Teshima H."/>
            <person name="Detter J.C."/>
            <person name="Han C."/>
            <person name="Land M."/>
            <person name="Hauser L."/>
            <person name="Markowitz V."/>
            <person name="Cheng J.-F."/>
            <person name="Hugenholtz P."/>
            <person name="Woyke T."/>
            <person name="Wu D."/>
            <person name="Spring S."/>
            <person name="Schueler E."/>
            <person name="Brambilla E."/>
            <person name="Klenk H.-P."/>
            <person name="Eisen J.A."/>
        </authorList>
    </citation>
    <scope>NUCLEOTIDE SEQUENCE [LARGE SCALE GENOMIC DNA]</scope>
    <source>
        <strain evidence="6">ATCC 700848 / DSM 11109 / ASRB2</strain>
    </source>
</reference>
<dbReference type="Gene3D" id="2.40.280.10">
    <property type="match status" value="1"/>
</dbReference>
<evidence type="ECO:0000313" key="6">
    <source>
        <dbReference type="Proteomes" id="UP000000483"/>
    </source>
</evidence>
<keyword evidence="6" id="KW-1185">Reference proteome</keyword>
<protein>
    <recommendedName>
        <fullName evidence="3">SsrA-binding protein</fullName>
    </recommendedName>
    <alternativeName>
        <fullName evidence="3">Small protein B</fullName>
    </alternativeName>
</protein>
<evidence type="ECO:0000256" key="2">
    <source>
        <dbReference type="ARBA" id="ARBA00022884"/>
    </source>
</evidence>
<gene>
    <name evidence="3" type="primary">smpB</name>
    <name evidence="5" type="ordered locus">Desac_0753</name>
</gene>
<evidence type="ECO:0000256" key="1">
    <source>
        <dbReference type="ARBA" id="ARBA00022490"/>
    </source>
</evidence>
<name>F2NF77_DESAR</name>
<comment type="function">
    <text evidence="3">Required for rescue of stalled ribosomes mediated by trans-translation. Binds to transfer-messenger RNA (tmRNA), required for stable association of tmRNA with ribosomes. tmRNA and SmpB together mimic tRNA shape, replacing the anticodon stem-loop with SmpB. tmRNA is encoded by the ssrA gene; the 2 termini fold to resemble tRNA(Ala) and it encodes a 'tag peptide', a short internal open reading frame. During trans-translation Ala-aminoacylated tmRNA acts like a tRNA, entering the A-site of stalled ribosomes, displacing the stalled mRNA. The ribosome then switches to translate the ORF on the tmRNA; the nascent peptide is terminated with the 'tag peptide' encoded by the tmRNA and targeted for degradation. The ribosome is freed to recommence translation, which seems to be the essential function of trans-translation.</text>
</comment>
<comment type="similarity">
    <text evidence="3">Belongs to the SmpB family.</text>
</comment>
<dbReference type="InterPro" id="IPR000037">
    <property type="entry name" value="SsrA-bd_prot"/>
</dbReference>
<dbReference type="GO" id="GO:0070930">
    <property type="term" value="P:trans-translation-dependent protein tagging"/>
    <property type="evidence" value="ECO:0007669"/>
    <property type="project" value="TreeGrafter"/>
</dbReference>
<feature type="compositionally biased region" description="Basic and acidic residues" evidence="4">
    <location>
        <begin position="131"/>
        <end position="147"/>
    </location>
</feature>
<dbReference type="InterPro" id="IPR020081">
    <property type="entry name" value="SsrA-bd_prot_CS"/>
</dbReference>
<dbReference type="RefSeq" id="WP_013705745.1">
    <property type="nucleotide sequence ID" value="NC_015388.1"/>
</dbReference>
<keyword evidence="2 3" id="KW-0694">RNA-binding</keyword>
<keyword evidence="1 3" id="KW-0963">Cytoplasm</keyword>
<evidence type="ECO:0000313" key="5">
    <source>
        <dbReference type="EMBL" id="AEB08632.1"/>
    </source>
</evidence>
<dbReference type="Proteomes" id="UP000000483">
    <property type="component" value="Chromosome"/>
</dbReference>
<dbReference type="PANTHER" id="PTHR30308">
    <property type="entry name" value="TMRNA-BINDING COMPONENT OF TRANS-TRANSLATION TAGGING COMPLEX"/>
    <property type="match status" value="1"/>
</dbReference>
<proteinExistence type="inferred from homology"/>
<evidence type="ECO:0000256" key="4">
    <source>
        <dbReference type="SAM" id="MobiDB-lite"/>
    </source>
</evidence>
<dbReference type="NCBIfam" id="TIGR00086">
    <property type="entry name" value="smpB"/>
    <property type="match status" value="1"/>
</dbReference>
<dbReference type="KEGG" id="dao:Desac_0753"/>
<reference evidence="5 6" key="1">
    <citation type="journal article" date="2011" name="Stand. Genomic Sci.">
        <title>Complete genome sequence of the acetate-degrading sulfate reducer Desulfobacca acetoxidans type strain (ASRB2).</title>
        <authorList>
            <person name="Goker M."/>
            <person name="Teshima H."/>
            <person name="Lapidus A."/>
            <person name="Nolan M."/>
            <person name="Lucas S."/>
            <person name="Hammon N."/>
            <person name="Deshpande S."/>
            <person name="Cheng J.F."/>
            <person name="Tapia R."/>
            <person name="Han C."/>
            <person name="Goodwin L."/>
            <person name="Pitluck S."/>
            <person name="Huntemann M."/>
            <person name="Liolios K."/>
            <person name="Ivanova N."/>
            <person name="Pagani I."/>
            <person name="Mavromatis K."/>
            <person name="Ovchinikova G."/>
            <person name="Pati A."/>
            <person name="Chen A."/>
            <person name="Palaniappan K."/>
            <person name="Land M."/>
            <person name="Hauser L."/>
            <person name="Brambilla E.M."/>
            <person name="Rohde M."/>
            <person name="Spring S."/>
            <person name="Detter J.C."/>
            <person name="Woyke T."/>
            <person name="Bristow J."/>
            <person name="Eisen J.A."/>
            <person name="Markowitz V."/>
            <person name="Hugenholtz P."/>
            <person name="Kyrpides N.C."/>
            <person name="Klenk H.P."/>
        </authorList>
    </citation>
    <scope>NUCLEOTIDE SEQUENCE [LARGE SCALE GENOMIC DNA]</scope>
    <source>
        <strain evidence="6">ATCC 700848 / DSM 11109 / ASRB2</strain>
    </source>
</reference>
<dbReference type="EMBL" id="CP002629">
    <property type="protein sequence ID" value="AEB08632.1"/>
    <property type="molecule type" value="Genomic_DNA"/>
</dbReference>
<dbReference type="NCBIfam" id="NF003843">
    <property type="entry name" value="PRK05422.1"/>
    <property type="match status" value="1"/>
</dbReference>
<dbReference type="eggNOG" id="COG0691">
    <property type="taxonomic scope" value="Bacteria"/>
</dbReference>
<feature type="region of interest" description="Disordered" evidence="4">
    <location>
        <begin position="129"/>
        <end position="153"/>
    </location>
</feature>
<dbReference type="GO" id="GO:0003723">
    <property type="term" value="F:RNA binding"/>
    <property type="evidence" value="ECO:0007669"/>
    <property type="project" value="UniProtKB-UniRule"/>
</dbReference>
<dbReference type="Pfam" id="PF01668">
    <property type="entry name" value="SmpB"/>
    <property type="match status" value="1"/>
</dbReference>
<dbReference type="PANTHER" id="PTHR30308:SF2">
    <property type="entry name" value="SSRA-BINDING PROTEIN"/>
    <property type="match status" value="1"/>
</dbReference>
<sequence>MKKDAVKIICQNRKAYFDYFIDDVIEAGIVLIGPEVKSVRLGKVNINDGFARIHKGEVYLHNTHISPYPFTPLDSYDPTRTRKLLLHRQEIKRLIGKTEEKGYTLIPLKLYFRDHRIKIALGLAKGKKKYDKRETIRRRDEEREMQRQKKNRR</sequence>
<dbReference type="PROSITE" id="PS01317">
    <property type="entry name" value="SSRP"/>
    <property type="match status" value="1"/>
</dbReference>
<dbReference type="AlphaFoldDB" id="F2NF77"/>
<dbReference type="OrthoDB" id="9805462at2"/>
<comment type="subcellular location">
    <subcellularLocation>
        <location evidence="3">Cytoplasm</location>
    </subcellularLocation>
    <text evidence="3">The tmRNA-SmpB complex associates with stalled 70S ribosomes.</text>
</comment>
<accession>F2NF77</accession>